<gene>
    <name evidence="7" type="primary">CDKN3</name>
</gene>
<feature type="compositionally biased region" description="Polar residues" evidence="4">
    <location>
        <begin position="1"/>
        <end position="12"/>
    </location>
</feature>
<dbReference type="Proteomes" id="UP001652663">
    <property type="component" value="Chromosome 10"/>
</dbReference>
<name>A0A6P5CF45_BOSIN</name>
<dbReference type="CTD" id="1033"/>
<dbReference type="Pfam" id="PF05706">
    <property type="entry name" value="CDKN3"/>
    <property type="match status" value="1"/>
</dbReference>
<organism evidence="6 7">
    <name type="scientific">Bos indicus</name>
    <name type="common">Zebu</name>
    <dbReference type="NCBI Taxonomy" id="9915"/>
    <lineage>
        <taxon>Eukaryota</taxon>
        <taxon>Metazoa</taxon>
        <taxon>Chordata</taxon>
        <taxon>Craniata</taxon>
        <taxon>Vertebrata</taxon>
        <taxon>Euteleostomi</taxon>
        <taxon>Mammalia</taxon>
        <taxon>Eutheria</taxon>
        <taxon>Laurasiatheria</taxon>
        <taxon>Artiodactyla</taxon>
        <taxon>Ruminantia</taxon>
        <taxon>Pecora</taxon>
        <taxon>Bovidae</taxon>
        <taxon>Bovinae</taxon>
        <taxon>Bos</taxon>
    </lineage>
</organism>
<feature type="region of interest" description="Disordered" evidence="4">
    <location>
        <begin position="152"/>
        <end position="199"/>
    </location>
</feature>
<dbReference type="SUPFAM" id="SSF52799">
    <property type="entry name" value="(Phosphotyrosine protein) phosphatases II"/>
    <property type="match status" value="1"/>
</dbReference>
<dbReference type="GO" id="GO:0004725">
    <property type="term" value="F:protein tyrosine phosphatase activity"/>
    <property type="evidence" value="ECO:0007669"/>
    <property type="project" value="UniProtKB-EC"/>
</dbReference>
<keyword evidence="3" id="KW-0904">Protein phosphatase</keyword>
<keyword evidence="2" id="KW-0378">Hydrolase</keyword>
<dbReference type="InterPro" id="IPR029021">
    <property type="entry name" value="Prot-tyrosine_phosphatase-like"/>
</dbReference>
<feature type="compositionally biased region" description="Basic and acidic residues" evidence="4">
    <location>
        <begin position="158"/>
        <end position="181"/>
    </location>
</feature>
<evidence type="ECO:0000256" key="3">
    <source>
        <dbReference type="ARBA" id="ARBA00022912"/>
    </source>
</evidence>
<dbReference type="GeneID" id="109565175"/>
<keyword evidence="7" id="KW-0649">Protein kinase inhibitor</keyword>
<dbReference type="CDD" id="cd14505">
    <property type="entry name" value="CDKN3-like"/>
    <property type="match status" value="1"/>
</dbReference>
<reference evidence="7" key="1">
    <citation type="submission" date="2025-08" db="UniProtKB">
        <authorList>
            <consortium name="RefSeq"/>
        </authorList>
    </citation>
    <scope>IDENTIFICATION</scope>
    <source>
        <tissue evidence="7">Blood</tissue>
    </source>
</reference>
<evidence type="ECO:0000256" key="4">
    <source>
        <dbReference type="SAM" id="MobiDB-lite"/>
    </source>
</evidence>
<evidence type="ECO:0000259" key="5">
    <source>
        <dbReference type="Pfam" id="PF05706"/>
    </source>
</evidence>
<keyword evidence="6" id="KW-1185">Reference proteome</keyword>
<feature type="compositionally biased region" description="Polar residues" evidence="4">
    <location>
        <begin position="188"/>
        <end position="199"/>
    </location>
</feature>
<protein>
    <recommendedName>
        <fullName evidence="1">protein-tyrosine-phosphatase</fullName>
        <ecNumber evidence="1">3.1.3.48</ecNumber>
    </recommendedName>
</protein>
<feature type="region of interest" description="Disordered" evidence="4">
    <location>
        <begin position="1"/>
        <end position="20"/>
    </location>
</feature>
<proteinExistence type="predicted"/>
<dbReference type="EC" id="3.1.3.48" evidence="1"/>
<dbReference type="Gene3D" id="3.90.190.10">
    <property type="entry name" value="Protein tyrosine phosphatase superfamily"/>
    <property type="match status" value="1"/>
</dbReference>
<accession>A0A6P5CF45</accession>
<dbReference type="InterPro" id="IPR022778">
    <property type="entry name" value="CDKN3"/>
</dbReference>
<dbReference type="GO" id="GO:0004860">
    <property type="term" value="F:protein kinase inhibitor activity"/>
    <property type="evidence" value="ECO:0007669"/>
    <property type="project" value="UniProtKB-KW"/>
</dbReference>
<evidence type="ECO:0000313" key="7">
    <source>
        <dbReference type="RefSeq" id="XP_019824496.2"/>
    </source>
</evidence>
<evidence type="ECO:0000256" key="2">
    <source>
        <dbReference type="ARBA" id="ARBA00022801"/>
    </source>
</evidence>
<feature type="domain" description="CDKN3" evidence="5">
    <location>
        <begin position="1"/>
        <end position="140"/>
    </location>
</feature>
<evidence type="ECO:0000256" key="1">
    <source>
        <dbReference type="ARBA" id="ARBA00013064"/>
    </source>
</evidence>
<dbReference type="RefSeq" id="XP_019824496.2">
    <property type="nucleotide sequence ID" value="XM_019968937.2"/>
</dbReference>
<evidence type="ECO:0000313" key="6">
    <source>
        <dbReference type="Proteomes" id="UP001652663"/>
    </source>
</evidence>
<sequence length="199" mass="22323">MKPPSSMQTSEFDSSDEEPIEDEQTPIQISWLPLSRVNCSQFLGLCALPGCKFKDVRRNIQKDTEELKSYGIQDIFVFCTRGELSKYRVPNLLDLYHQYGIITHHHPIPDGGTPDITSCCEIMEELEICLKNNRKTLIHSCLSPPIPVGHSITTASHRQPEGPERIWSDTDHKSKKGDCSHEAAVSDELSQCNTSSKGP</sequence>